<proteinExistence type="predicted"/>
<reference evidence="2" key="2">
    <citation type="journal article" date="2021" name="PeerJ">
        <title>Extensive microbial diversity within the chicken gut microbiome revealed by metagenomics and culture.</title>
        <authorList>
            <person name="Gilroy R."/>
            <person name="Ravi A."/>
            <person name="Getino M."/>
            <person name="Pursley I."/>
            <person name="Horton D.L."/>
            <person name="Alikhan N.F."/>
            <person name="Baker D."/>
            <person name="Gharbi K."/>
            <person name="Hall N."/>
            <person name="Watson M."/>
            <person name="Adriaenssens E.M."/>
            <person name="Foster-Nyarko E."/>
            <person name="Jarju S."/>
            <person name="Secka A."/>
            <person name="Antonio M."/>
            <person name="Oren A."/>
            <person name="Chaudhuri R.R."/>
            <person name="La Ragione R."/>
            <person name="Hildebrand F."/>
            <person name="Pallen M.J."/>
        </authorList>
    </citation>
    <scope>NUCLEOTIDE SEQUENCE</scope>
    <source>
        <strain evidence="2">17113</strain>
    </source>
</reference>
<reference evidence="2" key="1">
    <citation type="submission" date="2020-10" db="EMBL/GenBank/DDBJ databases">
        <authorList>
            <person name="Gilroy R."/>
        </authorList>
    </citation>
    <scope>NUCLEOTIDE SEQUENCE</scope>
    <source>
        <strain evidence="2">17113</strain>
    </source>
</reference>
<evidence type="ECO:0000313" key="3">
    <source>
        <dbReference type="Proteomes" id="UP000823634"/>
    </source>
</evidence>
<protein>
    <submittedName>
        <fullName evidence="2">Uncharacterized protein</fullName>
    </submittedName>
</protein>
<sequence length="197" mass="20393">MAKAKKKKVKFLPILMVLAIALALVAIIVPIATDFFIYRVSIPEIDLGITTIKAQTINNVFKGTDVLFGSKTENGTVVYEGSVIGLVAFILSIAGAVFAILALVLGLMKKRGIARFVALVGGLVLLVGGIMYACAPANFISTNLATMDDLVNGLLENIGSLLDLDITKSNVLDIGAWLGLVGGCLGGVSCIGGAILG</sequence>
<keyword evidence="1" id="KW-0812">Transmembrane</keyword>
<dbReference type="EMBL" id="JADINA010000024">
    <property type="protein sequence ID" value="MBO8426377.1"/>
    <property type="molecule type" value="Genomic_DNA"/>
</dbReference>
<accession>A0A9D9DF06</accession>
<feature type="transmembrane region" description="Helical" evidence="1">
    <location>
        <begin position="174"/>
        <end position="196"/>
    </location>
</feature>
<evidence type="ECO:0000256" key="1">
    <source>
        <dbReference type="SAM" id="Phobius"/>
    </source>
</evidence>
<keyword evidence="1" id="KW-0472">Membrane</keyword>
<gene>
    <name evidence="2" type="ORF">IAC61_03545</name>
</gene>
<feature type="transmembrane region" description="Helical" evidence="1">
    <location>
        <begin position="116"/>
        <end position="140"/>
    </location>
</feature>
<dbReference type="Proteomes" id="UP000823634">
    <property type="component" value="Unassembled WGS sequence"/>
</dbReference>
<keyword evidence="1" id="KW-1133">Transmembrane helix</keyword>
<organism evidence="2 3">
    <name type="scientific">Candidatus Alloenteromonas pullistercoris</name>
    <dbReference type="NCBI Taxonomy" id="2840785"/>
    <lineage>
        <taxon>Bacteria</taxon>
        <taxon>Bacillati</taxon>
        <taxon>Bacillota</taxon>
        <taxon>Bacillota incertae sedis</taxon>
        <taxon>Candidatus Alloenteromonas</taxon>
    </lineage>
</organism>
<name>A0A9D9DF06_9FIRM</name>
<dbReference type="AlphaFoldDB" id="A0A9D9DF06"/>
<comment type="caution">
    <text evidence="2">The sequence shown here is derived from an EMBL/GenBank/DDBJ whole genome shotgun (WGS) entry which is preliminary data.</text>
</comment>
<feature type="transmembrane region" description="Helical" evidence="1">
    <location>
        <begin position="83"/>
        <end position="104"/>
    </location>
</feature>
<feature type="transmembrane region" description="Helical" evidence="1">
    <location>
        <begin position="12"/>
        <end position="32"/>
    </location>
</feature>
<evidence type="ECO:0000313" key="2">
    <source>
        <dbReference type="EMBL" id="MBO8426377.1"/>
    </source>
</evidence>